<keyword evidence="2" id="KW-1185">Reference proteome</keyword>
<evidence type="ECO:0000313" key="2">
    <source>
        <dbReference type="Proteomes" id="UP000245206"/>
    </source>
</evidence>
<protein>
    <submittedName>
        <fullName evidence="1">Putative lipoprotein</fullName>
    </submittedName>
</protein>
<proteinExistence type="predicted"/>
<keyword evidence="1" id="KW-0449">Lipoprotein</keyword>
<dbReference type="EMBL" id="BFAZ01000005">
    <property type="protein sequence ID" value="GBF41541.1"/>
    <property type="molecule type" value="Genomic_DNA"/>
</dbReference>
<evidence type="ECO:0000313" key="1">
    <source>
        <dbReference type="EMBL" id="GBF41541.1"/>
    </source>
</evidence>
<reference evidence="2" key="1">
    <citation type="journal article" date="2019" name="Microbiol. Immunol.">
        <title>Molecular and phenotypic characterization of Leptospira johnsonii sp. nov., Leptospira ellinghausenii sp. nov. and Leptospira ryugenii sp. nov. isolated from soil and water in Japan.</title>
        <authorList>
            <person name="Masuzawa T."/>
            <person name="Saito M."/>
            <person name="Nakao R."/>
            <person name="Nikaido Y."/>
            <person name="Matsumoto M."/>
            <person name="Ogawa M."/>
            <person name="Yokoyama M."/>
            <person name="Hidaka Y."/>
            <person name="Tomita J."/>
            <person name="Sakakibara K."/>
            <person name="Suzuki K."/>
            <person name="Yasuda S."/>
            <person name="Sato H."/>
            <person name="Yamaguchi M."/>
            <person name="Yoshida S.I."/>
            <person name="Koizumi N."/>
            <person name="Kawamura Y."/>
        </authorList>
    </citation>
    <scope>NUCLEOTIDE SEQUENCE [LARGE SCALE GENOMIC DNA]</scope>
    <source>
        <strain evidence="2">E18</strain>
    </source>
</reference>
<name>A0A2P2DA80_9LEPT</name>
<comment type="caution">
    <text evidence="1">The sequence shown here is derived from an EMBL/GenBank/DDBJ whole genome shotgun (WGS) entry which is preliminary data.</text>
</comment>
<organism evidence="1 2">
    <name type="scientific">Leptospira ellinghausenii</name>
    <dbReference type="NCBI Taxonomy" id="1917822"/>
    <lineage>
        <taxon>Bacteria</taxon>
        <taxon>Pseudomonadati</taxon>
        <taxon>Spirochaetota</taxon>
        <taxon>Spirochaetia</taxon>
        <taxon>Leptospirales</taxon>
        <taxon>Leptospiraceae</taxon>
        <taxon>Leptospira</taxon>
    </lineage>
</organism>
<accession>A0A2P2DA80</accession>
<dbReference type="AlphaFoldDB" id="A0A2P2DA80"/>
<dbReference type="Proteomes" id="UP000245206">
    <property type="component" value="Unassembled WGS sequence"/>
</dbReference>
<sequence length="50" mass="5989">MKFLFSSIAIFSLQNCVYNLNHIDRIEKTEKNWIVEEKNQEKQNEVTSNN</sequence>
<gene>
    <name evidence="1" type="ORF">LPTSP2_08180</name>
</gene>